<dbReference type="GO" id="GO:0016020">
    <property type="term" value="C:membrane"/>
    <property type="evidence" value="ECO:0007669"/>
    <property type="project" value="InterPro"/>
</dbReference>
<reference evidence="9 10" key="1">
    <citation type="submission" date="2020-08" db="EMBL/GenBank/DDBJ databases">
        <title>Sequencing the genomes of 1000 actinobacteria strains.</title>
        <authorList>
            <person name="Klenk H.-P."/>
        </authorList>
    </citation>
    <scope>NUCLEOTIDE SEQUENCE [LARGE SCALE GENOMIC DNA]</scope>
    <source>
        <strain evidence="9 10">DSM 43149</strain>
    </source>
</reference>
<feature type="transmembrane region" description="Helical" evidence="6">
    <location>
        <begin position="20"/>
        <end position="43"/>
    </location>
</feature>
<feature type="domain" description="Methyl-accepting transducer" evidence="7">
    <location>
        <begin position="278"/>
        <end position="514"/>
    </location>
</feature>
<evidence type="ECO:0000259" key="7">
    <source>
        <dbReference type="PROSITE" id="PS50111"/>
    </source>
</evidence>
<dbReference type="RefSeq" id="WP_239087414.1">
    <property type="nucleotide sequence ID" value="NZ_BOMK01000024.1"/>
</dbReference>
<dbReference type="PANTHER" id="PTHR32089:SF112">
    <property type="entry name" value="LYSOZYME-LIKE PROTEIN-RELATED"/>
    <property type="match status" value="1"/>
</dbReference>
<proteinExistence type="inferred from homology"/>
<evidence type="ECO:0000256" key="4">
    <source>
        <dbReference type="ARBA" id="ARBA00029447"/>
    </source>
</evidence>
<sequence length="529" mass="54617">MARIGGFGAAFDNRSLRTKINSAVLTATAMGLIIAVLSLQALFEMSSTSIDAQKRALQVLNASSSTGVNLEAYVGANTAMKAYPALAGQVAQLRAVRQKNVDAGLQSLASSLAGTDGEQVVAKMQADWTAFKEFLAGISPTLTPQQQATSLAEYTERHNELLADLAEVEKYVAAEVAAQIQVAEDQKTSATRLVVAVLVVGVTISVYLGLRVANRIRRAVAGVSHVAVGLAEGDITRTSDVTVKDEVGRMATALDHGIVRLRADIVQLAQNATTLQASAENLTSVSGAVGTAAAEASTQAGSVASAADVVSNNLRIVSAGSQEMGASIREISTSTSEATVVAAQAVQVAAATNATVARLGDSSTEIATVVKVITSIAEQTNLLALNATIEAARAGDAGKGFAVVASEVKDLAQETAKATEDITRRVETIQSDTSGAVAAIGEIAAIIERINAIQTTIASAVEEQTATTQEMNRTLSEAADGAGNIAATITGVSDATRRTTDTIEATRHSAEELAAMSTQLQSLVSRFRY</sequence>
<evidence type="ECO:0000259" key="8">
    <source>
        <dbReference type="PROSITE" id="PS50885"/>
    </source>
</evidence>
<comment type="similarity">
    <text evidence="4">Belongs to the methyl-accepting chemotaxis (MCP) protein family.</text>
</comment>
<gene>
    <name evidence="9" type="ORF">BJ971_004468</name>
</gene>
<dbReference type="PROSITE" id="PS50885">
    <property type="entry name" value="HAMP"/>
    <property type="match status" value="1"/>
</dbReference>
<accession>A0A7W7MRN4</accession>
<evidence type="ECO:0000256" key="2">
    <source>
        <dbReference type="ARBA" id="ARBA00022989"/>
    </source>
</evidence>
<organism evidence="9 10">
    <name type="scientific">Actinoplanes digitatis</name>
    <dbReference type="NCBI Taxonomy" id="1868"/>
    <lineage>
        <taxon>Bacteria</taxon>
        <taxon>Bacillati</taxon>
        <taxon>Actinomycetota</taxon>
        <taxon>Actinomycetes</taxon>
        <taxon>Micromonosporales</taxon>
        <taxon>Micromonosporaceae</taxon>
        <taxon>Actinoplanes</taxon>
    </lineage>
</organism>
<dbReference type="GO" id="GO:0004888">
    <property type="term" value="F:transmembrane signaling receptor activity"/>
    <property type="evidence" value="ECO:0007669"/>
    <property type="project" value="InterPro"/>
</dbReference>
<dbReference type="InterPro" id="IPR004089">
    <property type="entry name" value="MCPsignal_dom"/>
</dbReference>
<evidence type="ECO:0000256" key="5">
    <source>
        <dbReference type="PROSITE-ProRule" id="PRU00284"/>
    </source>
</evidence>
<dbReference type="InterPro" id="IPR004090">
    <property type="entry name" value="Chemotax_Me-accpt_rcpt"/>
</dbReference>
<evidence type="ECO:0000256" key="1">
    <source>
        <dbReference type="ARBA" id="ARBA00022692"/>
    </source>
</evidence>
<keyword evidence="10" id="KW-1185">Reference proteome</keyword>
<evidence type="ECO:0000313" key="9">
    <source>
        <dbReference type="EMBL" id="MBB4763912.1"/>
    </source>
</evidence>
<keyword evidence="6" id="KW-0472">Membrane</keyword>
<dbReference type="AlphaFoldDB" id="A0A7W7MRN4"/>
<keyword evidence="2 6" id="KW-1133">Transmembrane helix</keyword>
<protein>
    <submittedName>
        <fullName evidence="9">Methyl-accepting chemotaxis protein</fullName>
    </submittedName>
</protein>
<dbReference type="Gene3D" id="1.10.287.950">
    <property type="entry name" value="Methyl-accepting chemotaxis protein"/>
    <property type="match status" value="1"/>
</dbReference>
<comment type="caution">
    <text evidence="9">The sequence shown here is derived from an EMBL/GenBank/DDBJ whole genome shotgun (WGS) entry which is preliminary data.</text>
</comment>
<dbReference type="GO" id="GO:0006935">
    <property type="term" value="P:chemotaxis"/>
    <property type="evidence" value="ECO:0007669"/>
    <property type="project" value="InterPro"/>
</dbReference>
<dbReference type="Proteomes" id="UP000578112">
    <property type="component" value="Unassembled WGS sequence"/>
</dbReference>
<dbReference type="PANTHER" id="PTHR32089">
    <property type="entry name" value="METHYL-ACCEPTING CHEMOTAXIS PROTEIN MCPB"/>
    <property type="match status" value="1"/>
</dbReference>
<evidence type="ECO:0000313" key="10">
    <source>
        <dbReference type="Proteomes" id="UP000578112"/>
    </source>
</evidence>
<dbReference type="GO" id="GO:0007165">
    <property type="term" value="P:signal transduction"/>
    <property type="evidence" value="ECO:0007669"/>
    <property type="project" value="UniProtKB-KW"/>
</dbReference>
<dbReference type="EMBL" id="JACHNH010000001">
    <property type="protein sequence ID" value="MBB4763912.1"/>
    <property type="molecule type" value="Genomic_DNA"/>
</dbReference>
<dbReference type="Pfam" id="PF00015">
    <property type="entry name" value="MCPsignal"/>
    <property type="match status" value="1"/>
</dbReference>
<dbReference type="InterPro" id="IPR003660">
    <property type="entry name" value="HAMP_dom"/>
</dbReference>
<dbReference type="PRINTS" id="PR00260">
    <property type="entry name" value="CHEMTRNSDUCR"/>
</dbReference>
<feature type="domain" description="HAMP" evidence="8">
    <location>
        <begin position="214"/>
        <end position="266"/>
    </location>
</feature>
<evidence type="ECO:0000256" key="3">
    <source>
        <dbReference type="ARBA" id="ARBA00023224"/>
    </source>
</evidence>
<dbReference type="SUPFAM" id="SSF58104">
    <property type="entry name" value="Methyl-accepting chemotaxis protein (MCP) signaling domain"/>
    <property type="match status" value="1"/>
</dbReference>
<name>A0A7W7MRN4_9ACTN</name>
<keyword evidence="1 6" id="KW-0812">Transmembrane</keyword>
<evidence type="ECO:0000256" key="6">
    <source>
        <dbReference type="SAM" id="Phobius"/>
    </source>
</evidence>
<dbReference type="PROSITE" id="PS50111">
    <property type="entry name" value="CHEMOTAXIS_TRANSDUC_2"/>
    <property type="match status" value="1"/>
</dbReference>
<keyword evidence="3 5" id="KW-0807">Transducer</keyword>
<dbReference type="SMART" id="SM00283">
    <property type="entry name" value="MA"/>
    <property type="match status" value="1"/>
</dbReference>